<dbReference type="PANTHER" id="PTHR37841">
    <property type="entry name" value="GLR2918 PROTEIN"/>
    <property type="match status" value="1"/>
</dbReference>
<name>A0A814R4A8_ADIRI</name>
<proteinExistence type="predicted"/>
<dbReference type="OrthoDB" id="10267058at2759"/>
<organism evidence="2 3">
    <name type="scientific">Adineta ricciae</name>
    <name type="common">Rotifer</name>
    <dbReference type="NCBI Taxonomy" id="249248"/>
    <lineage>
        <taxon>Eukaryota</taxon>
        <taxon>Metazoa</taxon>
        <taxon>Spiralia</taxon>
        <taxon>Gnathifera</taxon>
        <taxon>Rotifera</taxon>
        <taxon>Eurotatoria</taxon>
        <taxon>Bdelloidea</taxon>
        <taxon>Adinetida</taxon>
        <taxon>Adinetidae</taxon>
        <taxon>Adineta</taxon>
    </lineage>
</organism>
<reference evidence="2" key="1">
    <citation type="submission" date="2021-02" db="EMBL/GenBank/DDBJ databases">
        <authorList>
            <person name="Nowell W R."/>
        </authorList>
    </citation>
    <scope>NUCLEOTIDE SEQUENCE</scope>
</reference>
<dbReference type="Proteomes" id="UP000663828">
    <property type="component" value="Unassembled WGS sequence"/>
</dbReference>
<comment type="caution">
    <text evidence="2">The sequence shown here is derived from an EMBL/GenBank/DDBJ whole genome shotgun (WGS) entry which is preliminary data.</text>
</comment>
<keyword evidence="3" id="KW-1185">Reference proteome</keyword>
<evidence type="ECO:0000313" key="1">
    <source>
        <dbReference type="EMBL" id="CAF0835729.1"/>
    </source>
</evidence>
<dbReference type="AlphaFoldDB" id="A0A814R4A8"/>
<protein>
    <submittedName>
        <fullName evidence="2">Uncharacterized protein</fullName>
    </submittedName>
</protein>
<sequence>MLINRFQQITLSKTCIRRYKWTYSKVSSCGTHHICLNKHQPLYQNRFQSVLPFHSPGLAPVIDQTGSAYHINDRGESAYSQRFSRTFGFYENLAVVQNTDKWYHITPKGSTAYDAVWHWCGNFQSNRCPVRDSNLQYYHIDPKGNITSGPHSYAGDFREGSAVVRSLTDGLFRAIDENGDLLHSLSSLSSHKTNFLDLDVYHKGLARARDENGWFFIDRSGKDIGQGRRYRQVENFYNGQALVQMLHDGSRCIIDENHEILNRLQNCDDENCADIEQAK</sequence>
<gene>
    <name evidence="1" type="ORF">EDS130_LOCUS6576</name>
    <name evidence="2" type="ORF">XAT740_LOCUS19727</name>
</gene>
<evidence type="ECO:0000313" key="2">
    <source>
        <dbReference type="EMBL" id="CAF1127614.1"/>
    </source>
</evidence>
<evidence type="ECO:0000313" key="3">
    <source>
        <dbReference type="Proteomes" id="UP000663828"/>
    </source>
</evidence>
<accession>A0A814R4A8</accession>
<dbReference type="Proteomes" id="UP000663852">
    <property type="component" value="Unassembled WGS sequence"/>
</dbReference>
<dbReference type="PANTHER" id="PTHR37841:SF1">
    <property type="entry name" value="DUF3298 DOMAIN-CONTAINING PROTEIN"/>
    <property type="match status" value="1"/>
</dbReference>
<dbReference type="Pfam" id="PF14903">
    <property type="entry name" value="WG_beta_rep"/>
    <property type="match status" value="1"/>
</dbReference>
<dbReference type="EMBL" id="CAJNOJ010000019">
    <property type="protein sequence ID" value="CAF0835729.1"/>
    <property type="molecule type" value="Genomic_DNA"/>
</dbReference>
<dbReference type="EMBL" id="CAJNOR010001354">
    <property type="protein sequence ID" value="CAF1127614.1"/>
    <property type="molecule type" value="Genomic_DNA"/>
</dbReference>
<dbReference type="InterPro" id="IPR032774">
    <property type="entry name" value="WG_beta_rep"/>
</dbReference>